<dbReference type="EMBL" id="PVQB02001438">
    <property type="protein sequence ID" value="KAF4331749.1"/>
    <property type="molecule type" value="Genomic_DNA"/>
</dbReference>
<dbReference type="InterPro" id="IPR047520">
    <property type="entry name" value="XPF_nuclease"/>
</dbReference>
<dbReference type="InterPro" id="IPR006167">
    <property type="entry name" value="XPF"/>
</dbReference>
<keyword evidence="4" id="KW-0255">Endonuclease</keyword>
<dbReference type="InterPro" id="IPR010994">
    <property type="entry name" value="RuvA_2-like"/>
</dbReference>
<dbReference type="GO" id="GO:0000736">
    <property type="term" value="P:double-strand break repair via single-strand annealing, removal of nonhomologous ends"/>
    <property type="evidence" value="ECO:0007669"/>
    <property type="project" value="TreeGrafter"/>
</dbReference>
<dbReference type="SUPFAM" id="SSF47781">
    <property type="entry name" value="RuvA domain 2-like"/>
    <property type="match status" value="1"/>
</dbReference>
<evidence type="ECO:0000256" key="1">
    <source>
        <dbReference type="ARBA" id="ARBA00004123"/>
    </source>
</evidence>
<dbReference type="GO" id="GO:0000712">
    <property type="term" value="P:resolution of meiotic recombination intermediates"/>
    <property type="evidence" value="ECO:0007669"/>
    <property type="project" value="TreeGrafter"/>
</dbReference>
<keyword evidence="3" id="KW-0540">Nuclease</keyword>
<evidence type="ECO:0000313" key="12">
    <source>
        <dbReference type="EMBL" id="KAF4331749.1"/>
    </source>
</evidence>
<dbReference type="GO" id="GO:0003684">
    <property type="term" value="F:damaged DNA binding"/>
    <property type="evidence" value="ECO:0007669"/>
    <property type="project" value="TreeGrafter"/>
</dbReference>
<reference evidence="12" key="1">
    <citation type="journal article" date="2017" name="Mycologia">
        <title>Fusarium algeriense, sp. nov., a novel toxigenic crown rot pathogen of durum wheat from Algeria is nested in the Fusarium burgessii species complex.</title>
        <authorList>
            <person name="Laraba I."/>
            <person name="Keddad A."/>
            <person name="Boureghda H."/>
            <person name="Abdallah N."/>
            <person name="Vaughan M.M."/>
            <person name="Proctor R.H."/>
            <person name="Busman M."/>
            <person name="O'Donnell K."/>
        </authorList>
    </citation>
    <scope>NUCLEOTIDE SEQUENCE</scope>
    <source>
        <strain evidence="12">NRRL 25174</strain>
    </source>
</reference>
<dbReference type="SUPFAM" id="SSF52980">
    <property type="entry name" value="Restriction endonuclease-like"/>
    <property type="match status" value="1"/>
</dbReference>
<keyword evidence="8" id="KW-0234">DNA repair</keyword>
<feature type="region of interest" description="Disordered" evidence="10">
    <location>
        <begin position="487"/>
        <end position="521"/>
    </location>
</feature>
<evidence type="ECO:0000313" key="13">
    <source>
        <dbReference type="Proteomes" id="UP000730481"/>
    </source>
</evidence>
<dbReference type="GO" id="GO:0000724">
    <property type="term" value="P:double-strand break repair via homologous recombination"/>
    <property type="evidence" value="ECO:0007669"/>
    <property type="project" value="TreeGrafter"/>
</dbReference>
<dbReference type="GO" id="GO:0000110">
    <property type="term" value="C:nucleotide-excision repair factor 1 complex"/>
    <property type="evidence" value="ECO:0007669"/>
    <property type="project" value="TreeGrafter"/>
</dbReference>
<proteinExistence type="inferred from homology"/>
<evidence type="ECO:0000256" key="8">
    <source>
        <dbReference type="ARBA" id="ARBA00023204"/>
    </source>
</evidence>
<dbReference type="FunFam" id="3.40.50.10130:FF:000002">
    <property type="entry name" value="DNA repair endonuclease XPF"/>
    <property type="match status" value="1"/>
</dbReference>
<dbReference type="AlphaFoldDB" id="A0A9P5A3F9"/>
<dbReference type="OrthoDB" id="361020at2759"/>
<dbReference type="GO" id="GO:0000014">
    <property type="term" value="F:single-stranded DNA endodeoxyribonuclease activity"/>
    <property type="evidence" value="ECO:0007669"/>
    <property type="project" value="TreeGrafter"/>
</dbReference>
<dbReference type="CDD" id="cd20078">
    <property type="entry name" value="XPF_nuclease_XPF_euk"/>
    <property type="match status" value="1"/>
</dbReference>
<reference evidence="12" key="2">
    <citation type="submission" date="2020-02" db="EMBL/GenBank/DDBJ databases">
        <title>Identification and distribution of gene clusters putatively required for synthesis of sphingolipid metabolism inhibitors in phylogenetically diverse species of the filamentous fungus Fusarium.</title>
        <authorList>
            <person name="Kim H.-S."/>
            <person name="Busman M."/>
            <person name="Brown D.W."/>
            <person name="Divon H."/>
            <person name="Uhlig S."/>
            <person name="Proctor R.H."/>
        </authorList>
    </citation>
    <scope>NUCLEOTIDE SEQUENCE</scope>
    <source>
        <strain evidence="12">NRRL 25174</strain>
    </source>
</reference>
<dbReference type="Proteomes" id="UP000730481">
    <property type="component" value="Unassembled WGS sequence"/>
</dbReference>
<dbReference type="GO" id="GO:1901255">
    <property type="term" value="P:nucleotide-excision repair involved in interstrand cross-link repair"/>
    <property type="evidence" value="ECO:0007669"/>
    <property type="project" value="TreeGrafter"/>
</dbReference>
<keyword evidence="7" id="KW-0238">DNA-binding</keyword>
<dbReference type="Pfam" id="PF02732">
    <property type="entry name" value="ERCC4"/>
    <property type="match status" value="1"/>
</dbReference>
<evidence type="ECO:0000256" key="6">
    <source>
        <dbReference type="ARBA" id="ARBA00022801"/>
    </source>
</evidence>
<evidence type="ECO:0000256" key="7">
    <source>
        <dbReference type="ARBA" id="ARBA00023125"/>
    </source>
</evidence>
<protein>
    <submittedName>
        <fullName evidence="12">DNA excision repair ERCC-4</fullName>
    </submittedName>
</protein>
<dbReference type="Gene3D" id="1.10.150.20">
    <property type="entry name" value="5' to 3' exonuclease, C-terminal subdomain"/>
    <property type="match status" value="1"/>
</dbReference>
<dbReference type="PANTHER" id="PTHR10150:SF0">
    <property type="entry name" value="DNA REPAIR ENDONUCLEASE XPF"/>
    <property type="match status" value="1"/>
</dbReference>
<evidence type="ECO:0000256" key="3">
    <source>
        <dbReference type="ARBA" id="ARBA00022722"/>
    </source>
</evidence>
<accession>A0A9P5A3F9</accession>
<gene>
    <name evidence="12" type="ORF">FBEOM_14481</name>
</gene>
<evidence type="ECO:0000256" key="2">
    <source>
        <dbReference type="ARBA" id="ARBA00010015"/>
    </source>
</evidence>
<keyword evidence="5" id="KW-0227">DNA damage</keyword>
<evidence type="ECO:0000256" key="4">
    <source>
        <dbReference type="ARBA" id="ARBA00022759"/>
    </source>
</evidence>
<evidence type="ECO:0000256" key="5">
    <source>
        <dbReference type="ARBA" id="ARBA00022763"/>
    </source>
</evidence>
<sequence length="936" mass="105348">MSAGNAPQPVKLSLPLEYQQTLFQELRAEDELVVIARGLGLMRLVNNLLHSYDAAGNNLIVIVAADERENSWIGEALAEHAAISMSPRARGLTVVNTDFQSVGAREKMYSGGGIFSITSRILVVDLLTGLLNPESITGLVVLHADRVVATSLEAFILRVYRQKNKIGFLKAFSDNPDPFTTGFSPLATMMRNLFLRKASLWPRFHVTVAQSLEGKKKAEVIELEVPMTDSMREIQNAIMECVEVSIHELKKGNSGLEMDDWNLDSALLKNFDVMVRRQLDPNWHRVSWKTKQIVNDLTVLRAMLNSILSYDAVSFLQHLDTIHAAHSPPPGSTRQTQSPWLFLDAAQTIFDTARRRVYSASAKDAAREDNIDSLRPVLEELPKWALLAEVLEEIDRDLYFEPPVRDDSNGTILIMCSNTDTCRQLRDFLQTMHVKPKVDKRSNEDDDEDKPSAAFMMRRRLRNYLKWKRQFAQVSATLFSENQKALNGATDTRPGFSGSRGGKAPANKRRRVRGGGNVGVSMGRAENGSIMQYIEKPGEVADLMAEVQITDEEAQQKEDVVADPLDNMEEYFKLYDMQDLVVIHAYDGDQDEHVLEETKPRYIIMYEPDAAFIRRVEVYRSSHNDRNVRVYFMYYGGSVEEQRYLSSVRREKDAFTKLIKERASMSLVMTVDPAEDPEEAFLRTVNTRIAGGGRLAATAEPPRVVVDVREFRSSLPSLLHGRSMVIVPCMLTVGDYILSPTICVERKSISDLISSFKDGRLYSQAETMFQYYKSAMLLIEFDQNKSFTLEPFADLSGSLNSVAPTNMSSDLQSKLVLLTLAFPKLRIIWSSSPYQTAEIFESLKTQEEEPDPIAAVRAGLDKDARAEEQAFNQEPQDMLAIVPGVTPQNIKNLVLKTESIREIANMTVEELAPLVGATAGRQIHGFFNRNVMEEDD</sequence>
<comment type="subcellular location">
    <subcellularLocation>
        <location evidence="1">Nucleus</location>
    </subcellularLocation>
</comment>
<dbReference type="SMART" id="SM00891">
    <property type="entry name" value="ERCC4"/>
    <property type="match status" value="1"/>
</dbReference>
<dbReference type="InterPro" id="IPR011335">
    <property type="entry name" value="Restrct_endonuc-II-like"/>
</dbReference>
<evidence type="ECO:0000256" key="10">
    <source>
        <dbReference type="SAM" id="MobiDB-lite"/>
    </source>
</evidence>
<feature type="domain" description="ERCC4" evidence="11">
    <location>
        <begin position="703"/>
        <end position="783"/>
    </location>
</feature>
<organism evidence="12 13">
    <name type="scientific">Fusarium beomiforme</name>
    <dbReference type="NCBI Taxonomy" id="44412"/>
    <lineage>
        <taxon>Eukaryota</taxon>
        <taxon>Fungi</taxon>
        <taxon>Dikarya</taxon>
        <taxon>Ascomycota</taxon>
        <taxon>Pezizomycotina</taxon>
        <taxon>Sordariomycetes</taxon>
        <taxon>Hypocreomycetidae</taxon>
        <taxon>Hypocreales</taxon>
        <taxon>Nectriaceae</taxon>
        <taxon>Fusarium</taxon>
        <taxon>Fusarium burgessii species complex</taxon>
    </lineage>
</organism>
<keyword evidence="9" id="KW-0539">Nucleus</keyword>
<dbReference type="Gene3D" id="3.40.50.10130">
    <property type="match status" value="1"/>
</dbReference>
<keyword evidence="13" id="KW-1185">Reference proteome</keyword>
<dbReference type="PANTHER" id="PTHR10150">
    <property type="entry name" value="DNA REPAIR ENDONUCLEASE XPF"/>
    <property type="match status" value="1"/>
</dbReference>
<comment type="caution">
    <text evidence="12">The sequence shown here is derived from an EMBL/GenBank/DDBJ whole genome shotgun (WGS) entry which is preliminary data.</text>
</comment>
<dbReference type="NCBIfam" id="TIGR00596">
    <property type="entry name" value="rad1"/>
    <property type="match status" value="1"/>
</dbReference>
<dbReference type="InterPro" id="IPR006166">
    <property type="entry name" value="ERCC4_domain"/>
</dbReference>
<evidence type="ECO:0000259" key="11">
    <source>
        <dbReference type="SMART" id="SM00891"/>
    </source>
</evidence>
<dbReference type="GO" id="GO:0003697">
    <property type="term" value="F:single-stranded DNA binding"/>
    <property type="evidence" value="ECO:0007669"/>
    <property type="project" value="InterPro"/>
</dbReference>
<name>A0A9P5A3F9_9HYPO</name>
<keyword evidence="6" id="KW-0378">Hydrolase</keyword>
<comment type="similarity">
    <text evidence="2">Belongs to the XPF family.</text>
</comment>
<evidence type="ECO:0000256" key="9">
    <source>
        <dbReference type="ARBA" id="ARBA00023242"/>
    </source>
</evidence>